<proteinExistence type="predicted"/>
<comment type="caution">
    <text evidence="5">The sequence shown here is derived from an EMBL/GenBank/DDBJ whole genome shotgun (WGS) entry which is preliminary data.</text>
</comment>
<dbReference type="Pfam" id="PF13545">
    <property type="entry name" value="HTH_Crp_2"/>
    <property type="match status" value="1"/>
</dbReference>
<organism evidence="5 6">
    <name type="scientific">Tistrella arctica</name>
    <dbReference type="NCBI Taxonomy" id="3133430"/>
    <lineage>
        <taxon>Bacteria</taxon>
        <taxon>Pseudomonadati</taxon>
        <taxon>Pseudomonadota</taxon>
        <taxon>Alphaproteobacteria</taxon>
        <taxon>Geminicoccales</taxon>
        <taxon>Geminicoccaceae</taxon>
        <taxon>Tistrella</taxon>
    </lineage>
</organism>
<keyword evidence="2" id="KW-0238">DNA-binding</keyword>
<dbReference type="InterPro" id="IPR018490">
    <property type="entry name" value="cNMP-bd_dom_sf"/>
</dbReference>
<dbReference type="PANTHER" id="PTHR24567:SF75">
    <property type="entry name" value="FUMARATE AND NITRATE REDUCTION REGULATORY PROTEIN"/>
    <property type="match status" value="1"/>
</dbReference>
<dbReference type="InterPro" id="IPR036390">
    <property type="entry name" value="WH_DNA-bd_sf"/>
</dbReference>
<reference evidence="5 6" key="1">
    <citation type="submission" date="2024-03" db="EMBL/GenBank/DDBJ databases">
        <title>High-quality draft genome sequencing of Tistrella sp. BH-R2-4.</title>
        <authorList>
            <person name="Dong C."/>
        </authorList>
    </citation>
    <scope>NUCLEOTIDE SEQUENCE [LARGE SCALE GENOMIC DNA]</scope>
    <source>
        <strain evidence="5 6">BH-R2-4</strain>
    </source>
</reference>
<protein>
    <submittedName>
        <fullName evidence="5">Crp/Fnr family transcriptional regulator</fullName>
    </submittedName>
</protein>
<dbReference type="PANTHER" id="PTHR24567">
    <property type="entry name" value="CRP FAMILY TRANSCRIPTIONAL REGULATORY PROTEIN"/>
    <property type="match status" value="1"/>
</dbReference>
<keyword evidence="1" id="KW-0805">Transcription regulation</keyword>
<evidence type="ECO:0000256" key="2">
    <source>
        <dbReference type="ARBA" id="ARBA00023125"/>
    </source>
</evidence>
<dbReference type="SMART" id="SM00419">
    <property type="entry name" value="HTH_CRP"/>
    <property type="match status" value="1"/>
</dbReference>
<dbReference type="Gene3D" id="1.10.10.10">
    <property type="entry name" value="Winged helix-like DNA-binding domain superfamily/Winged helix DNA-binding domain"/>
    <property type="match status" value="1"/>
</dbReference>
<dbReference type="SUPFAM" id="SSF46785">
    <property type="entry name" value="Winged helix' DNA-binding domain"/>
    <property type="match status" value="1"/>
</dbReference>
<keyword evidence="6" id="KW-1185">Reference proteome</keyword>
<gene>
    <name evidence="5" type="ORF">WG926_19065</name>
</gene>
<dbReference type="CDD" id="cd00038">
    <property type="entry name" value="CAP_ED"/>
    <property type="match status" value="1"/>
</dbReference>
<dbReference type="Gene3D" id="2.60.120.10">
    <property type="entry name" value="Jelly Rolls"/>
    <property type="match status" value="1"/>
</dbReference>
<dbReference type="InterPro" id="IPR036388">
    <property type="entry name" value="WH-like_DNA-bd_sf"/>
</dbReference>
<dbReference type="SUPFAM" id="SSF51206">
    <property type="entry name" value="cAMP-binding domain-like"/>
    <property type="match status" value="1"/>
</dbReference>
<evidence type="ECO:0000256" key="3">
    <source>
        <dbReference type="ARBA" id="ARBA00023163"/>
    </source>
</evidence>
<dbReference type="InterPro" id="IPR012318">
    <property type="entry name" value="HTH_CRP"/>
</dbReference>
<dbReference type="InterPro" id="IPR000595">
    <property type="entry name" value="cNMP-bd_dom"/>
</dbReference>
<name>A0ABU9YNQ6_9PROT</name>
<sequence length="262" mass="29750">MPGNTSSKRTQKTNCLIEKMGYYLDLSDPDIAHLASLQKHEQTWRQRDIVRESGAPADLLYVVKSGWCYSYTIMVDGRRQVLQIHHPGDVIGIPDVAYERAVTGLQAATDICLCPFPKNRLDEIFRDSPRLTALIMTLGMMDHVVLLDRIRTIGRMNADERVAHFLLEIVSRLRITSSDITDTFDLPLSQELIGDALGLTNVYVSRTMSLMERAGLIQRMDRAIRICDERALKDMADFQDRYYRIDTSWFPGGTAPALEPNT</sequence>
<dbReference type="CDD" id="cd00092">
    <property type="entry name" value="HTH_CRP"/>
    <property type="match status" value="1"/>
</dbReference>
<dbReference type="Proteomes" id="UP001413721">
    <property type="component" value="Unassembled WGS sequence"/>
</dbReference>
<keyword evidence="3" id="KW-0804">Transcription</keyword>
<dbReference type="Pfam" id="PF00027">
    <property type="entry name" value="cNMP_binding"/>
    <property type="match status" value="1"/>
</dbReference>
<dbReference type="EMBL" id="JBBKTW010000007">
    <property type="protein sequence ID" value="MEN2990421.1"/>
    <property type="molecule type" value="Genomic_DNA"/>
</dbReference>
<evidence type="ECO:0000313" key="6">
    <source>
        <dbReference type="Proteomes" id="UP001413721"/>
    </source>
</evidence>
<dbReference type="InterPro" id="IPR050397">
    <property type="entry name" value="Env_Response_Regulators"/>
</dbReference>
<evidence type="ECO:0000256" key="1">
    <source>
        <dbReference type="ARBA" id="ARBA00023015"/>
    </source>
</evidence>
<feature type="domain" description="HTH crp-type" evidence="4">
    <location>
        <begin position="156"/>
        <end position="230"/>
    </location>
</feature>
<accession>A0ABU9YNQ6</accession>
<dbReference type="RefSeq" id="WP_345931875.1">
    <property type="nucleotide sequence ID" value="NZ_JBBKTV010000002.1"/>
</dbReference>
<dbReference type="PROSITE" id="PS51063">
    <property type="entry name" value="HTH_CRP_2"/>
    <property type="match status" value="1"/>
</dbReference>
<dbReference type="InterPro" id="IPR014710">
    <property type="entry name" value="RmlC-like_jellyroll"/>
</dbReference>
<evidence type="ECO:0000259" key="4">
    <source>
        <dbReference type="PROSITE" id="PS51063"/>
    </source>
</evidence>
<evidence type="ECO:0000313" key="5">
    <source>
        <dbReference type="EMBL" id="MEN2990421.1"/>
    </source>
</evidence>